<organism evidence="1">
    <name type="scientific">Variovorax paradoxus</name>
    <dbReference type="NCBI Taxonomy" id="34073"/>
    <lineage>
        <taxon>Bacteria</taxon>
        <taxon>Pseudomonadati</taxon>
        <taxon>Pseudomonadota</taxon>
        <taxon>Betaproteobacteria</taxon>
        <taxon>Burkholderiales</taxon>
        <taxon>Comamonadaceae</taxon>
        <taxon>Variovorax</taxon>
    </lineage>
</organism>
<dbReference type="RefSeq" id="WP_339091169.1">
    <property type="nucleotide sequence ID" value="NZ_LR743507.1"/>
</dbReference>
<dbReference type="EMBL" id="LR743507">
    <property type="protein sequence ID" value="CAA2106123.1"/>
    <property type="molecule type" value="Genomic_DNA"/>
</dbReference>
<sequence length="54" mass="6087">MITDRHMARVFLTQARATPHAGWRATLLTWAKKRRVAGRIAAPRQLSLFSEGAL</sequence>
<protein>
    <submittedName>
        <fullName evidence="1">Uncharacterized protein</fullName>
    </submittedName>
</protein>
<gene>
    <name evidence="1" type="ORF">VVAX_03592</name>
</gene>
<reference evidence="1" key="1">
    <citation type="submission" date="2019-12" db="EMBL/GenBank/DDBJ databases">
        <authorList>
            <person name="Cremers G."/>
        </authorList>
    </citation>
    <scope>NUCLEOTIDE SEQUENCE</scope>
    <source>
        <strain evidence="1">Vvax</strain>
    </source>
</reference>
<evidence type="ECO:0000313" key="1">
    <source>
        <dbReference type="EMBL" id="CAA2106123.1"/>
    </source>
</evidence>
<proteinExistence type="predicted"/>
<accession>A0A679JIL8</accession>
<dbReference type="AlphaFoldDB" id="A0A679JIL8"/>
<name>A0A679JIL8_VARPD</name>